<keyword evidence="3" id="KW-1185">Reference proteome</keyword>
<name>A0A1I3MS04_9FLAO</name>
<dbReference type="STRING" id="1144750.SAMN05443431_103278"/>
<organism evidence="2 3">
    <name type="scientific">Olleya namhaensis</name>
    <dbReference type="NCBI Taxonomy" id="1144750"/>
    <lineage>
        <taxon>Bacteria</taxon>
        <taxon>Pseudomonadati</taxon>
        <taxon>Bacteroidota</taxon>
        <taxon>Flavobacteriia</taxon>
        <taxon>Flavobacteriales</taxon>
        <taxon>Flavobacteriaceae</taxon>
    </lineage>
</organism>
<dbReference type="AlphaFoldDB" id="A0A1I3MS04"/>
<evidence type="ECO:0000259" key="1">
    <source>
        <dbReference type="Pfam" id="PF00535"/>
    </source>
</evidence>
<dbReference type="Proteomes" id="UP000199559">
    <property type="component" value="Unassembled WGS sequence"/>
</dbReference>
<dbReference type="Gene3D" id="3.90.550.10">
    <property type="entry name" value="Spore Coat Polysaccharide Biosynthesis Protein SpsA, Chain A"/>
    <property type="match status" value="1"/>
</dbReference>
<reference evidence="3" key="1">
    <citation type="submission" date="2016-10" db="EMBL/GenBank/DDBJ databases">
        <authorList>
            <person name="Varghese N."/>
            <person name="Submissions S."/>
        </authorList>
    </citation>
    <scope>NUCLEOTIDE SEQUENCE [LARGE SCALE GENOMIC DNA]</scope>
    <source>
        <strain evidence="3">DSM 28881</strain>
    </source>
</reference>
<gene>
    <name evidence="2" type="ORF">SAMN05443431_103278</name>
</gene>
<keyword evidence="2" id="KW-0808">Transferase</keyword>
<dbReference type="Pfam" id="PF00535">
    <property type="entry name" value="Glycos_transf_2"/>
    <property type="match status" value="1"/>
</dbReference>
<dbReference type="InterPro" id="IPR001173">
    <property type="entry name" value="Glyco_trans_2-like"/>
</dbReference>
<dbReference type="CDD" id="cd00761">
    <property type="entry name" value="Glyco_tranf_GTA_type"/>
    <property type="match status" value="1"/>
</dbReference>
<dbReference type="SUPFAM" id="SSF53448">
    <property type="entry name" value="Nucleotide-diphospho-sugar transferases"/>
    <property type="match status" value="1"/>
</dbReference>
<dbReference type="GO" id="GO:0016740">
    <property type="term" value="F:transferase activity"/>
    <property type="evidence" value="ECO:0007669"/>
    <property type="project" value="UniProtKB-KW"/>
</dbReference>
<evidence type="ECO:0000313" key="2">
    <source>
        <dbReference type="EMBL" id="SFI99739.1"/>
    </source>
</evidence>
<evidence type="ECO:0000313" key="3">
    <source>
        <dbReference type="Proteomes" id="UP000199559"/>
    </source>
</evidence>
<dbReference type="RefSeq" id="WP_090838877.1">
    <property type="nucleotide sequence ID" value="NZ_FORM01000003.1"/>
</dbReference>
<accession>A0A1I3MS04</accession>
<sequence>MPQTTILIATSMMRTDWLINRSLLSVYKQVNVNSELINVLIVDDNKNEDEFFNIKNEVNKLRKLLNLSALDFSTEIIRNTGVKFNSGTGAWNTGIRNTYTSFKNGFISILDDDDEYLPNHLSNCISEIDNNTLAVFQWLEWRNQDGSTMNFPLNLEKLTPKHFFVGNPGVQGSNMFFKTEALIAINGFDETLPNTTDRDLMIRFLWNNESSQIKVIGNVGVLHYNHKQVKVNNTIFLKQQGLDLFYQKYTTHFSKEAYIKSLTRAKNYFSYTPIEER</sequence>
<dbReference type="InterPro" id="IPR029044">
    <property type="entry name" value="Nucleotide-diphossugar_trans"/>
</dbReference>
<dbReference type="EMBL" id="FORM01000003">
    <property type="protein sequence ID" value="SFI99739.1"/>
    <property type="molecule type" value="Genomic_DNA"/>
</dbReference>
<proteinExistence type="predicted"/>
<feature type="domain" description="Glycosyltransferase 2-like" evidence="1">
    <location>
        <begin position="19"/>
        <end position="181"/>
    </location>
</feature>
<protein>
    <submittedName>
        <fullName evidence="2">Glycosyl transferase family 2</fullName>
    </submittedName>
</protein>